<proteinExistence type="predicted"/>
<evidence type="ECO:0000313" key="2">
    <source>
        <dbReference type="Proteomes" id="UP000034588"/>
    </source>
</evidence>
<organism evidence="1 2">
    <name type="scientific">Candidatus Gottesmanbacteria bacterium GW2011_GWB1_49_7</name>
    <dbReference type="NCBI Taxonomy" id="1618448"/>
    <lineage>
        <taxon>Bacteria</taxon>
        <taxon>Candidatus Gottesmaniibacteriota</taxon>
    </lineage>
</organism>
<dbReference type="EMBL" id="LCQD01000006">
    <property type="protein sequence ID" value="KKW12992.1"/>
    <property type="molecule type" value="Genomic_DNA"/>
</dbReference>
<evidence type="ECO:0000313" key="1">
    <source>
        <dbReference type="EMBL" id="KKW12992.1"/>
    </source>
</evidence>
<accession>A0A0G1YDD6</accession>
<comment type="caution">
    <text evidence="1">The sequence shown here is derived from an EMBL/GenBank/DDBJ whole genome shotgun (WGS) entry which is preliminary data.</text>
</comment>
<name>A0A0G1YDD6_9BACT</name>
<gene>
    <name evidence="1" type="ORF">UY48_C0006G0045</name>
</gene>
<protein>
    <submittedName>
        <fullName evidence="1">Uncharacterized protein</fullName>
    </submittedName>
</protein>
<sequence>MAGITDNHRDILLWEQAKEMARTDGLNEKDGDEFWRLVFHSYKSLHPNHHFKRKAELVAHIFVATNYKA</sequence>
<reference evidence="1 2" key="1">
    <citation type="journal article" date="2015" name="Nature">
        <title>rRNA introns, odd ribosomes, and small enigmatic genomes across a large radiation of phyla.</title>
        <authorList>
            <person name="Brown C.T."/>
            <person name="Hug L.A."/>
            <person name="Thomas B.C."/>
            <person name="Sharon I."/>
            <person name="Castelle C.J."/>
            <person name="Singh A."/>
            <person name="Wilkins M.J."/>
            <person name="Williams K.H."/>
            <person name="Banfield J.F."/>
        </authorList>
    </citation>
    <scope>NUCLEOTIDE SEQUENCE [LARGE SCALE GENOMIC DNA]</scope>
</reference>
<dbReference type="Proteomes" id="UP000034588">
    <property type="component" value="Unassembled WGS sequence"/>
</dbReference>
<dbReference type="AlphaFoldDB" id="A0A0G1YDD6"/>